<evidence type="ECO:0000256" key="7">
    <source>
        <dbReference type="RuleBase" id="RU363039"/>
    </source>
</evidence>
<dbReference type="PANTHER" id="PTHR43326:SF1">
    <property type="entry name" value="METHIONINE--TRNA LIGASE, MITOCHONDRIAL"/>
    <property type="match status" value="1"/>
</dbReference>
<proteinExistence type="inferred from homology"/>
<keyword evidence="10" id="KW-1185">Reference proteome</keyword>
<dbReference type="InterPro" id="IPR023457">
    <property type="entry name" value="Met-tRNA_synth_2"/>
</dbReference>
<keyword evidence="6 7" id="KW-0030">Aminoacyl-tRNA synthetase</keyword>
<dbReference type="EMBL" id="JANCYW010000014">
    <property type="protein sequence ID" value="KAK4537732.1"/>
    <property type="molecule type" value="Genomic_DNA"/>
</dbReference>
<gene>
    <name evidence="9" type="ORF">CDCA_CDCA14G3757</name>
</gene>
<evidence type="ECO:0000256" key="2">
    <source>
        <dbReference type="ARBA" id="ARBA00022598"/>
    </source>
</evidence>
<dbReference type="NCBIfam" id="TIGR00398">
    <property type="entry name" value="metG"/>
    <property type="match status" value="1"/>
</dbReference>
<evidence type="ECO:0000313" key="10">
    <source>
        <dbReference type="Proteomes" id="UP001301350"/>
    </source>
</evidence>
<evidence type="ECO:0000259" key="8">
    <source>
        <dbReference type="Pfam" id="PF09334"/>
    </source>
</evidence>
<evidence type="ECO:0000313" key="9">
    <source>
        <dbReference type="EMBL" id="KAK4537732.1"/>
    </source>
</evidence>
<dbReference type="GO" id="GO:0005739">
    <property type="term" value="C:mitochondrion"/>
    <property type="evidence" value="ECO:0007669"/>
    <property type="project" value="TreeGrafter"/>
</dbReference>
<dbReference type="GO" id="GO:0009570">
    <property type="term" value="C:chloroplast stroma"/>
    <property type="evidence" value="ECO:0007669"/>
    <property type="project" value="TreeGrafter"/>
</dbReference>
<dbReference type="EC" id="6.1.1.10" evidence="1"/>
<dbReference type="GO" id="GO:0005524">
    <property type="term" value="F:ATP binding"/>
    <property type="evidence" value="ECO:0007669"/>
    <property type="project" value="UniProtKB-KW"/>
</dbReference>
<evidence type="ECO:0000256" key="6">
    <source>
        <dbReference type="ARBA" id="ARBA00023146"/>
    </source>
</evidence>
<evidence type="ECO:0000256" key="1">
    <source>
        <dbReference type="ARBA" id="ARBA00012838"/>
    </source>
</evidence>
<evidence type="ECO:0000256" key="3">
    <source>
        <dbReference type="ARBA" id="ARBA00022741"/>
    </source>
</evidence>
<dbReference type="InterPro" id="IPR014758">
    <property type="entry name" value="Met-tRNA_synth"/>
</dbReference>
<protein>
    <recommendedName>
        <fullName evidence="1">methionine--tRNA ligase</fullName>
        <ecNumber evidence="1">6.1.1.10</ecNumber>
    </recommendedName>
</protein>
<dbReference type="GO" id="GO:0006431">
    <property type="term" value="P:methionyl-tRNA aminoacylation"/>
    <property type="evidence" value="ECO:0007669"/>
    <property type="project" value="InterPro"/>
</dbReference>
<accession>A0AAV9IZI5</accession>
<dbReference type="InterPro" id="IPR014729">
    <property type="entry name" value="Rossmann-like_a/b/a_fold"/>
</dbReference>
<comment type="caution">
    <text evidence="9">The sequence shown here is derived from an EMBL/GenBank/DDBJ whole genome shotgun (WGS) entry which is preliminary data.</text>
</comment>
<dbReference type="Gene3D" id="2.170.220.10">
    <property type="match status" value="1"/>
</dbReference>
<feature type="domain" description="Methionyl/Leucyl tRNA synthetase" evidence="8">
    <location>
        <begin position="69"/>
        <end position="198"/>
    </location>
</feature>
<feature type="domain" description="Methionyl/Leucyl tRNA synthetase" evidence="8">
    <location>
        <begin position="205"/>
        <end position="430"/>
    </location>
</feature>
<dbReference type="PANTHER" id="PTHR43326">
    <property type="entry name" value="METHIONYL-TRNA SYNTHETASE"/>
    <property type="match status" value="1"/>
</dbReference>
<organism evidence="9 10">
    <name type="scientific">Cyanidium caldarium</name>
    <name type="common">Red alga</name>
    <dbReference type="NCBI Taxonomy" id="2771"/>
    <lineage>
        <taxon>Eukaryota</taxon>
        <taxon>Rhodophyta</taxon>
        <taxon>Bangiophyceae</taxon>
        <taxon>Cyanidiales</taxon>
        <taxon>Cyanidiaceae</taxon>
        <taxon>Cyanidium</taxon>
    </lineage>
</organism>
<keyword evidence="4 7" id="KW-0067">ATP-binding</keyword>
<keyword evidence="2 7" id="KW-0436">Ligase</keyword>
<dbReference type="Gene3D" id="3.40.50.620">
    <property type="entry name" value="HUPs"/>
    <property type="match status" value="1"/>
</dbReference>
<dbReference type="GO" id="GO:0004825">
    <property type="term" value="F:methionine-tRNA ligase activity"/>
    <property type="evidence" value="ECO:0007669"/>
    <property type="project" value="UniProtKB-EC"/>
</dbReference>
<dbReference type="HAMAP" id="MF_01228">
    <property type="entry name" value="Met_tRNA_synth_type2"/>
    <property type="match status" value="1"/>
</dbReference>
<keyword evidence="5 7" id="KW-0648">Protein biosynthesis</keyword>
<dbReference type="InterPro" id="IPR033911">
    <property type="entry name" value="MetRS_core"/>
</dbReference>
<dbReference type="SUPFAM" id="SSF47323">
    <property type="entry name" value="Anticodon-binding domain of a subclass of class I aminoacyl-tRNA synthetases"/>
    <property type="match status" value="1"/>
</dbReference>
<dbReference type="AlphaFoldDB" id="A0AAV9IZI5"/>
<dbReference type="InterPro" id="IPR015413">
    <property type="entry name" value="Methionyl/Leucyl_tRNA_Synth"/>
</dbReference>
<evidence type="ECO:0000256" key="4">
    <source>
        <dbReference type="ARBA" id="ARBA00022840"/>
    </source>
</evidence>
<dbReference type="InterPro" id="IPR009080">
    <property type="entry name" value="tRNAsynth_Ia_anticodon-bd"/>
</dbReference>
<dbReference type="Gene3D" id="1.10.730.10">
    <property type="entry name" value="Isoleucyl-tRNA Synthetase, Domain 1"/>
    <property type="match status" value="1"/>
</dbReference>
<reference evidence="9 10" key="1">
    <citation type="submission" date="2022-07" db="EMBL/GenBank/DDBJ databases">
        <title>Genome-wide signatures of adaptation to extreme environments.</title>
        <authorList>
            <person name="Cho C.H."/>
            <person name="Yoon H.S."/>
        </authorList>
    </citation>
    <scope>NUCLEOTIDE SEQUENCE [LARGE SCALE GENOMIC DNA]</scope>
    <source>
        <strain evidence="9 10">DBV 063 E5</strain>
    </source>
</reference>
<dbReference type="Proteomes" id="UP001301350">
    <property type="component" value="Unassembled WGS sequence"/>
</dbReference>
<evidence type="ECO:0000256" key="5">
    <source>
        <dbReference type="ARBA" id="ARBA00022917"/>
    </source>
</evidence>
<dbReference type="CDD" id="cd00814">
    <property type="entry name" value="MetRS_core"/>
    <property type="match status" value="1"/>
</dbReference>
<keyword evidence="3 7" id="KW-0547">Nucleotide-binding</keyword>
<dbReference type="Pfam" id="PF09334">
    <property type="entry name" value="tRNA-synt_1g"/>
    <property type="match status" value="2"/>
</dbReference>
<sequence>MAWVNGSGIATRSLRAGLSRACSPGRFTTQLFPVGYPQRAIARTSPACLRAPCRSRWRCQTPAPPPRRVITTPLYYVNAAPHLGSAYPTMACDALARYYRMQGDSVCFVTGTDEHGEKIAQAAAAAGREPQAHCDAVTAEFRALWQRLNIEYDVFVRTTQPQHAAIVRQFMQRVFDRGDIYRATYRGLYCTGCEEYKDADELTDDQLCPLHQTRCESRVEDNYFFRLSRYQHDIEQLLRSSAGDASAFVMPEERRNEVLGWVRAGLRDFSVSRAHNPWGLPVPGDDHQTVYVWFDALLGYVSALLADGQAPTLENAVARGWPAEVHVLGKDILRFHACYWPAMLLSAGLPLPKRLFSHGFLTKDGMKMGKSLGNTVDPMQLVDEFGADAVRYYFLRGIEFGRDGDYSRERLVRLVNADLANSIGNLLNRSLNLLCKHCEQRLPCAVPMQHELAQLARTCMPSAAERYAQLDFAGACEHLLRLSNEANVLIDREAPWKRMKQADTREDACRTLVAMLEVVRVVSTALWPIVPGMAHRVLQALGLMAEDERRVPSWSDTAWGACAERMSTGMPLRLVPPVFPRLPD</sequence>
<dbReference type="PRINTS" id="PR01041">
    <property type="entry name" value="TRNASYNTHMET"/>
</dbReference>
<name>A0AAV9IZI5_CYACA</name>
<comment type="similarity">
    <text evidence="7">Belongs to the class-I aminoacyl-tRNA synthetase family.</text>
</comment>
<dbReference type="SUPFAM" id="SSF52374">
    <property type="entry name" value="Nucleotidylyl transferase"/>
    <property type="match status" value="1"/>
</dbReference>